<feature type="domain" description="UvrD-like helicase ATP-binding" evidence="11">
    <location>
        <begin position="193"/>
        <end position="595"/>
    </location>
</feature>
<evidence type="ECO:0000256" key="8">
    <source>
        <dbReference type="ARBA" id="ARBA00048988"/>
    </source>
</evidence>
<evidence type="ECO:0000256" key="6">
    <source>
        <dbReference type="ARBA" id="ARBA00034617"/>
    </source>
</evidence>
<dbReference type="PROSITE" id="PS51198">
    <property type="entry name" value="UVRD_HELICASE_ATP_BIND"/>
    <property type="match status" value="1"/>
</dbReference>
<keyword evidence="2 9" id="KW-0378">Hydrolase</keyword>
<dbReference type="EC" id="5.6.2.4" evidence="7"/>
<keyword evidence="5" id="KW-0413">Isomerase</keyword>
<dbReference type="InterPro" id="IPR048228">
    <property type="entry name" value="HelD_bacillota"/>
</dbReference>
<name>A0ABS6E9I0_9FIRM</name>
<evidence type="ECO:0000256" key="2">
    <source>
        <dbReference type="ARBA" id="ARBA00022801"/>
    </source>
</evidence>
<dbReference type="NCBIfam" id="NF041464">
    <property type="entry name" value="HelD_BACSU"/>
    <property type="match status" value="1"/>
</dbReference>
<feature type="binding site" evidence="9">
    <location>
        <begin position="214"/>
        <end position="221"/>
    </location>
    <ligand>
        <name>ATP</name>
        <dbReference type="ChEBI" id="CHEBI:30616"/>
    </ligand>
</feature>
<dbReference type="RefSeq" id="WP_216521283.1">
    <property type="nucleotide sequence ID" value="NZ_JAHLPM010000016.1"/>
</dbReference>
<dbReference type="PANTHER" id="PTHR11070">
    <property type="entry name" value="UVRD / RECB / PCRA DNA HELICASE FAMILY MEMBER"/>
    <property type="match status" value="1"/>
</dbReference>
<dbReference type="Proteomes" id="UP000749471">
    <property type="component" value="Unassembled WGS sequence"/>
</dbReference>
<evidence type="ECO:0000259" key="11">
    <source>
        <dbReference type="PROSITE" id="PS51198"/>
    </source>
</evidence>
<dbReference type="InterPro" id="IPR000212">
    <property type="entry name" value="DNA_helicase_UvrD/REP"/>
</dbReference>
<evidence type="ECO:0000256" key="3">
    <source>
        <dbReference type="ARBA" id="ARBA00022806"/>
    </source>
</evidence>
<evidence type="ECO:0000256" key="5">
    <source>
        <dbReference type="ARBA" id="ARBA00023235"/>
    </source>
</evidence>
<evidence type="ECO:0000256" key="4">
    <source>
        <dbReference type="ARBA" id="ARBA00022840"/>
    </source>
</evidence>
<keyword evidence="4 9" id="KW-0067">ATP-binding</keyword>
<evidence type="ECO:0000313" key="12">
    <source>
        <dbReference type="EMBL" id="MBU5439576.1"/>
    </source>
</evidence>
<evidence type="ECO:0000256" key="10">
    <source>
        <dbReference type="SAM" id="Coils"/>
    </source>
</evidence>
<dbReference type="EMBL" id="JAHLPM010000016">
    <property type="protein sequence ID" value="MBU5439576.1"/>
    <property type="molecule type" value="Genomic_DNA"/>
</dbReference>
<evidence type="ECO:0000256" key="9">
    <source>
        <dbReference type="PROSITE-ProRule" id="PRU00560"/>
    </source>
</evidence>
<reference evidence="12 13" key="1">
    <citation type="submission" date="2021-06" db="EMBL/GenBank/DDBJ databases">
        <authorList>
            <person name="Sun Q."/>
            <person name="Li D."/>
        </authorList>
    </citation>
    <scope>NUCLEOTIDE SEQUENCE [LARGE SCALE GENOMIC DNA]</scope>
    <source>
        <strain evidence="12 13">MSJ-40</strain>
    </source>
</reference>
<protein>
    <recommendedName>
        <fullName evidence="7">DNA 3'-5' helicase</fullName>
        <ecNumber evidence="7">5.6.2.4</ecNumber>
    </recommendedName>
</protein>
<comment type="catalytic activity">
    <reaction evidence="8">
        <text>ATP + H2O = ADP + phosphate + H(+)</text>
        <dbReference type="Rhea" id="RHEA:13065"/>
        <dbReference type="ChEBI" id="CHEBI:15377"/>
        <dbReference type="ChEBI" id="CHEBI:15378"/>
        <dbReference type="ChEBI" id="CHEBI:30616"/>
        <dbReference type="ChEBI" id="CHEBI:43474"/>
        <dbReference type="ChEBI" id="CHEBI:456216"/>
        <dbReference type="EC" id="5.6.2.4"/>
    </reaction>
</comment>
<keyword evidence="1 9" id="KW-0547">Nucleotide-binding</keyword>
<dbReference type="Pfam" id="PF13361">
    <property type="entry name" value="UvrD_C"/>
    <property type="match status" value="1"/>
</dbReference>
<sequence length="765" mass="89694">MQAQKHPAFDEERRYLEDTCKCMDREIDYLADEVEKMDEELSKLKRSVGGNYSDDVIVKTTIHESNKRKLNQLKRAEDKPYFGRIDFKEFEKAEYETFYVGKTSLTRKNDNKMLIIDWRAPMASLYYSGEIGEVMYKAPEGLIIGDLGLKRQYEIDKKELINIFDKGLTPMDEYLQTALWEKKDNRLKDIVNTIQSEQNDIIRADKEKVLIVQGVAGSGKTTIVLHRIAYLMYTYQEVFNAEKLLIIVPNNLFLNYISDVLPDLGVEEIKQSTFEDMAMSLLDAEYKLVDIETKFYQLLDYQKLSEEYREKLQWTSFFKGSMIFKNIIDRYVTHLSSNFVPKIDLKINGFIIYSYDEVLKMYEKDYRYLPIIPRSKRIQKYIESNMLDRVKSIQKEISDQYENKVNLLKDSVEDIESIRSELIKLYDERDKINQELKKSVDKATKQYFDQWQNLDIGTLYKDLISDYEKLRLYADKEFDRDLIAFVSNYSKKIFDSGMLEREDLAALLYLHLKLEGLSLEEKYNHIIVDEAQDYSELQMYILRQLSSNNSFTIVGDISQGIHSYKGIGSWKELMENVFVGCDRELLNLKKCYRSTMEIMNFANQVIKKWRKEEITLAEPVLRSGDKPLIIKKNSDEEIVNDISLRIKELKEEGHKSIAVICKTTQESIGVYQLLKNAITDDIHLITDKDTSYEGGIVVIPTYLSKGLEFDAVTVFNCSKDNYIADELHIKLLYVSITRPLHKLFIYYKNEPSILLDIDSDYFNTL</sequence>
<comment type="catalytic activity">
    <reaction evidence="6">
        <text>Couples ATP hydrolysis with the unwinding of duplex DNA by translocating in the 3'-5' direction.</text>
        <dbReference type="EC" id="5.6.2.4"/>
    </reaction>
</comment>
<keyword evidence="3 9" id="KW-0347">Helicase</keyword>
<keyword evidence="10" id="KW-0175">Coiled coil</keyword>
<dbReference type="Pfam" id="PF00580">
    <property type="entry name" value="UvrD-helicase"/>
    <property type="match status" value="1"/>
</dbReference>
<accession>A0ABS6E9I0</accession>
<gene>
    <name evidence="12" type="ORF">KQI42_16295</name>
</gene>
<dbReference type="PANTHER" id="PTHR11070:SF17">
    <property type="entry name" value="DNA HELICASE IV"/>
    <property type="match status" value="1"/>
</dbReference>
<keyword evidence="13" id="KW-1185">Reference proteome</keyword>
<dbReference type="InterPro" id="IPR014017">
    <property type="entry name" value="DNA_helicase_UvrD-like_C"/>
</dbReference>
<proteinExistence type="predicted"/>
<evidence type="ECO:0000256" key="1">
    <source>
        <dbReference type="ARBA" id="ARBA00022741"/>
    </source>
</evidence>
<feature type="coiled-coil region" evidence="10">
    <location>
        <begin position="398"/>
        <end position="435"/>
    </location>
</feature>
<comment type="caution">
    <text evidence="12">The sequence shown here is derived from an EMBL/GenBank/DDBJ whole genome shotgun (WGS) entry which is preliminary data.</text>
</comment>
<evidence type="ECO:0000256" key="7">
    <source>
        <dbReference type="ARBA" id="ARBA00034808"/>
    </source>
</evidence>
<organism evidence="12 13">
    <name type="scientific">Tissierella simiarum</name>
    <dbReference type="NCBI Taxonomy" id="2841534"/>
    <lineage>
        <taxon>Bacteria</taxon>
        <taxon>Bacillati</taxon>
        <taxon>Bacillota</taxon>
        <taxon>Tissierellia</taxon>
        <taxon>Tissierellales</taxon>
        <taxon>Tissierellaceae</taxon>
        <taxon>Tissierella</taxon>
    </lineage>
</organism>
<evidence type="ECO:0000313" key="13">
    <source>
        <dbReference type="Proteomes" id="UP000749471"/>
    </source>
</evidence>
<dbReference type="InterPro" id="IPR014016">
    <property type="entry name" value="UvrD-like_ATP-bd"/>
</dbReference>